<proteinExistence type="predicted"/>
<organism evidence="1">
    <name type="scientific">Octactis speculum</name>
    <dbReference type="NCBI Taxonomy" id="3111310"/>
    <lineage>
        <taxon>Eukaryota</taxon>
        <taxon>Sar</taxon>
        <taxon>Stramenopiles</taxon>
        <taxon>Ochrophyta</taxon>
        <taxon>Dictyochophyceae</taxon>
        <taxon>Dictyochales</taxon>
        <taxon>Dictyochaceae</taxon>
        <taxon>Octactis</taxon>
    </lineage>
</organism>
<evidence type="ECO:0008006" key="2">
    <source>
        <dbReference type="Google" id="ProtNLM"/>
    </source>
</evidence>
<dbReference type="AlphaFoldDB" id="A0A7S2BGZ8"/>
<name>A0A7S2BGZ8_9STRA</name>
<dbReference type="EMBL" id="HBGS01014670">
    <property type="protein sequence ID" value="CAD9396741.1"/>
    <property type="molecule type" value="Transcribed_RNA"/>
</dbReference>
<reference evidence="1" key="1">
    <citation type="submission" date="2021-01" db="EMBL/GenBank/DDBJ databases">
        <authorList>
            <person name="Corre E."/>
            <person name="Pelletier E."/>
            <person name="Niang G."/>
            <person name="Scheremetjew M."/>
            <person name="Finn R."/>
            <person name="Kale V."/>
            <person name="Holt S."/>
            <person name="Cochrane G."/>
            <person name="Meng A."/>
            <person name="Brown T."/>
            <person name="Cohen L."/>
        </authorList>
    </citation>
    <scope>NUCLEOTIDE SEQUENCE</scope>
    <source>
        <strain evidence="1">CCMP1381</strain>
    </source>
</reference>
<evidence type="ECO:0000313" key="1">
    <source>
        <dbReference type="EMBL" id="CAD9396741.1"/>
    </source>
</evidence>
<accession>A0A7S2BGZ8</accession>
<protein>
    <recommendedName>
        <fullName evidence="2">Tyrosinase copper-binding domain-containing protein</fullName>
    </recommendedName>
</protein>
<gene>
    <name evidence="1" type="ORF">DSPE1174_LOCUS7724</name>
</gene>
<sequence length="249" mass="28265">MGGIGGECDHWDMLSETVNITSKQVRELKHAAFNILKNSYRFNVFDMPTYCTADTEMKDCMWTCKEGVGDPNSELAGYLGVYTSINTSDHSVVKKVAHELCNTPYYPGDHLEAGSPIEASFWPIHPTLDRLLQYKDLVRPFNDTTWADYNCTGLNTSHSSGCAKSNCESSPWSNCEGHHAYDLTFWQTVSFDSTEKIYKKSYRTNQEVRNAVLAGTSDYLLPYIYDNFEWSHCEDIGVHFAKVLSQNEE</sequence>